<dbReference type="InterPro" id="IPR005149">
    <property type="entry name" value="Tscrpt_reg_PadR_N"/>
</dbReference>
<keyword evidence="3" id="KW-1185">Reference proteome</keyword>
<dbReference type="Pfam" id="PF03551">
    <property type="entry name" value="PadR"/>
    <property type="match status" value="1"/>
</dbReference>
<dbReference type="Gene3D" id="1.10.10.10">
    <property type="entry name" value="Winged helix-like DNA-binding domain superfamily/Winged helix DNA-binding domain"/>
    <property type="match status" value="1"/>
</dbReference>
<protein>
    <submittedName>
        <fullName evidence="2">PadR family transcriptional regulator</fullName>
    </submittedName>
</protein>
<sequence length="108" mass="12180">MSQSLGNLEETVLLIVAVKQEEAYGYTVSEAYHEHMGSRISISAVHTVLKRLEKKGLIMSKMGGATAERGGRRKRIFEVTKIGLSTLEQIQSNRMKLWDLMPRLNFSV</sequence>
<feature type="domain" description="Transcription regulator PadR N-terminal" evidence="1">
    <location>
        <begin position="16"/>
        <end position="88"/>
    </location>
</feature>
<dbReference type="Proteomes" id="UP000095552">
    <property type="component" value="Unassembled WGS sequence"/>
</dbReference>
<proteinExistence type="predicted"/>
<dbReference type="InterPro" id="IPR036388">
    <property type="entry name" value="WH-like_DNA-bd_sf"/>
</dbReference>
<dbReference type="InterPro" id="IPR036390">
    <property type="entry name" value="WH_DNA-bd_sf"/>
</dbReference>
<dbReference type="OrthoDB" id="981013at2"/>
<gene>
    <name evidence="2" type="ORF">BFP71_06175</name>
</gene>
<evidence type="ECO:0000313" key="3">
    <source>
        <dbReference type="Proteomes" id="UP000095552"/>
    </source>
</evidence>
<dbReference type="EMBL" id="MDGQ01000004">
    <property type="protein sequence ID" value="OEK05706.1"/>
    <property type="molecule type" value="Genomic_DNA"/>
</dbReference>
<dbReference type="AlphaFoldDB" id="A0A1E5T2X2"/>
<evidence type="ECO:0000313" key="2">
    <source>
        <dbReference type="EMBL" id="OEK05706.1"/>
    </source>
</evidence>
<dbReference type="STRING" id="1563681.BFP71_06175"/>
<name>A0A1E5T2X2_9BACT</name>
<accession>A0A1E5T2X2</accession>
<dbReference type="SUPFAM" id="SSF46785">
    <property type="entry name" value="Winged helix' DNA-binding domain"/>
    <property type="match status" value="1"/>
</dbReference>
<reference evidence="2 3" key="1">
    <citation type="submission" date="2016-08" db="EMBL/GenBank/DDBJ databases">
        <title>Draft genome of Fabibacter sp. strain SK-8.</title>
        <authorList>
            <person name="Wong S.-K."/>
            <person name="Hamasaki K."/>
            <person name="Yoshizawa S."/>
        </authorList>
    </citation>
    <scope>NUCLEOTIDE SEQUENCE [LARGE SCALE GENOMIC DNA]</scope>
    <source>
        <strain evidence="2 3">SK-8</strain>
    </source>
</reference>
<organism evidence="2 3">
    <name type="scientific">Roseivirga misakiensis</name>
    <dbReference type="NCBI Taxonomy" id="1563681"/>
    <lineage>
        <taxon>Bacteria</taxon>
        <taxon>Pseudomonadati</taxon>
        <taxon>Bacteroidota</taxon>
        <taxon>Cytophagia</taxon>
        <taxon>Cytophagales</taxon>
        <taxon>Roseivirgaceae</taxon>
        <taxon>Roseivirga</taxon>
    </lineage>
</organism>
<comment type="caution">
    <text evidence="2">The sequence shown here is derived from an EMBL/GenBank/DDBJ whole genome shotgun (WGS) entry which is preliminary data.</text>
</comment>
<dbReference type="RefSeq" id="WP_069834624.1">
    <property type="nucleotide sequence ID" value="NZ_MDGQ01000004.1"/>
</dbReference>
<evidence type="ECO:0000259" key="1">
    <source>
        <dbReference type="Pfam" id="PF03551"/>
    </source>
</evidence>